<name>A0A4P7LJA2_9BURK</name>
<dbReference type="Pfam" id="PF12172">
    <property type="entry name" value="zf-ChsH2"/>
    <property type="match status" value="1"/>
</dbReference>
<protein>
    <recommendedName>
        <fullName evidence="5">DNA-binding protein</fullName>
    </recommendedName>
</protein>
<sequence length="140" mass="15318">MPEIPPLQEGLYADVDGVPRLLASRCDACDRLFFPRRQYCGRCSSPALRDLALSAHGTLHAWSLIDRRPKLAVIDSPYVQAEVAMPEGVHVFTVLRDCEAAQLRTGLTVEMFVGEIPRPGGEGKVHAYMFRPVAGKGGQA</sequence>
<reference evidence="3 4" key="1">
    <citation type="submission" date="2019-03" db="EMBL/GenBank/DDBJ databases">
        <title>Efficiently degradation of phenoxyalkanoic acid herbicides by Cupriavidus oxalaticus strain X32.</title>
        <authorList>
            <person name="Sheng X."/>
        </authorList>
    </citation>
    <scope>NUCLEOTIDE SEQUENCE [LARGE SCALE GENOMIC DNA]</scope>
    <source>
        <strain evidence="3 4">X32</strain>
        <plasmid evidence="3 4">unnamed4</plasmid>
    </source>
</reference>
<dbReference type="PANTHER" id="PTHR34075">
    <property type="entry name" value="BLR3430 PROTEIN"/>
    <property type="match status" value="1"/>
</dbReference>
<geneLocation type="plasmid" evidence="3">
    <name>unnamed4</name>
</geneLocation>
<proteinExistence type="predicted"/>
<dbReference type="KEGG" id="cox:E0W60_34810"/>
<keyword evidence="3" id="KW-0614">Plasmid</keyword>
<gene>
    <name evidence="3" type="ORF">E0W60_34810</name>
</gene>
<dbReference type="InterPro" id="IPR012340">
    <property type="entry name" value="NA-bd_OB-fold"/>
</dbReference>
<dbReference type="Gene3D" id="6.10.30.10">
    <property type="match status" value="1"/>
</dbReference>
<dbReference type="InterPro" id="IPR022002">
    <property type="entry name" value="ChsH2_Znr"/>
</dbReference>
<feature type="domain" description="ChsH2 rubredoxin-like zinc ribbon" evidence="2">
    <location>
        <begin position="19"/>
        <end position="48"/>
    </location>
</feature>
<feature type="domain" description="ChsH2 C-terminal OB-fold" evidence="1">
    <location>
        <begin position="53"/>
        <end position="111"/>
    </location>
</feature>
<dbReference type="PANTHER" id="PTHR34075:SF5">
    <property type="entry name" value="BLR3430 PROTEIN"/>
    <property type="match status" value="1"/>
</dbReference>
<evidence type="ECO:0000259" key="2">
    <source>
        <dbReference type="Pfam" id="PF12172"/>
    </source>
</evidence>
<dbReference type="InterPro" id="IPR052513">
    <property type="entry name" value="Thioester_dehydratase-like"/>
</dbReference>
<organism evidence="3 4">
    <name type="scientific">Cupriavidus oxalaticus</name>
    <dbReference type="NCBI Taxonomy" id="96344"/>
    <lineage>
        <taxon>Bacteria</taxon>
        <taxon>Pseudomonadati</taxon>
        <taxon>Pseudomonadota</taxon>
        <taxon>Betaproteobacteria</taxon>
        <taxon>Burkholderiales</taxon>
        <taxon>Burkholderiaceae</taxon>
        <taxon>Cupriavidus</taxon>
    </lineage>
</organism>
<dbReference type="SUPFAM" id="SSF50249">
    <property type="entry name" value="Nucleic acid-binding proteins"/>
    <property type="match status" value="1"/>
</dbReference>
<dbReference type="OrthoDB" id="5514845at2"/>
<dbReference type="RefSeq" id="WP_135707389.1">
    <property type="nucleotide sequence ID" value="NZ_CP038639.1"/>
</dbReference>
<evidence type="ECO:0008006" key="5">
    <source>
        <dbReference type="Google" id="ProtNLM"/>
    </source>
</evidence>
<evidence type="ECO:0000313" key="4">
    <source>
        <dbReference type="Proteomes" id="UP000295294"/>
    </source>
</evidence>
<dbReference type="AlphaFoldDB" id="A0A4P7LJA2"/>
<evidence type="ECO:0000259" key="1">
    <source>
        <dbReference type="Pfam" id="PF01796"/>
    </source>
</evidence>
<dbReference type="EMBL" id="CP038639">
    <property type="protein sequence ID" value="QBY56226.1"/>
    <property type="molecule type" value="Genomic_DNA"/>
</dbReference>
<dbReference type="Proteomes" id="UP000295294">
    <property type="component" value="Plasmid unnamed4"/>
</dbReference>
<evidence type="ECO:0000313" key="3">
    <source>
        <dbReference type="EMBL" id="QBY56226.1"/>
    </source>
</evidence>
<accession>A0A4P7LJA2</accession>
<dbReference type="Pfam" id="PF01796">
    <property type="entry name" value="OB_ChsH2_C"/>
    <property type="match status" value="1"/>
</dbReference>
<dbReference type="InterPro" id="IPR002878">
    <property type="entry name" value="ChsH2_C"/>
</dbReference>